<evidence type="ECO:0000313" key="2">
    <source>
        <dbReference type="EMBL" id="GIX88591.1"/>
    </source>
</evidence>
<keyword evidence="3" id="KW-1185">Reference proteome</keyword>
<dbReference type="AlphaFoldDB" id="A0AAV4NV03"/>
<evidence type="ECO:0000256" key="1">
    <source>
        <dbReference type="SAM" id="MobiDB-lite"/>
    </source>
</evidence>
<dbReference type="EMBL" id="BPLR01021338">
    <property type="protein sequence ID" value="GIX88591.1"/>
    <property type="molecule type" value="Genomic_DNA"/>
</dbReference>
<proteinExistence type="predicted"/>
<sequence length="128" mass="13635">MAEILNSNKIDIKGRVDNCLNSVHLPGTHPRLTTKPYTNSGPHKTILTNSERPYTAIGSCLMHQPSGRPSLNDPGQCPAEGVDHDIPSPSLAQRGVELGTSSSVIENEKLKKAQLQASSTSIKPSGIV</sequence>
<gene>
    <name evidence="2" type="ORF">CEXT_418601</name>
</gene>
<evidence type="ECO:0000313" key="3">
    <source>
        <dbReference type="Proteomes" id="UP001054945"/>
    </source>
</evidence>
<protein>
    <submittedName>
        <fullName evidence="2">Uncharacterized protein</fullName>
    </submittedName>
</protein>
<dbReference type="Proteomes" id="UP001054945">
    <property type="component" value="Unassembled WGS sequence"/>
</dbReference>
<comment type="caution">
    <text evidence="2">The sequence shown here is derived from an EMBL/GenBank/DDBJ whole genome shotgun (WGS) entry which is preliminary data.</text>
</comment>
<feature type="region of interest" description="Disordered" evidence="1">
    <location>
        <begin position="63"/>
        <end position="93"/>
    </location>
</feature>
<organism evidence="2 3">
    <name type="scientific">Caerostris extrusa</name>
    <name type="common">Bark spider</name>
    <name type="synonym">Caerostris bankana</name>
    <dbReference type="NCBI Taxonomy" id="172846"/>
    <lineage>
        <taxon>Eukaryota</taxon>
        <taxon>Metazoa</taxon>
        <taxon>Ecdysozoa</taxon>
        <taxon>Arthropoda</taxon>
        <taxon>Chelicerata</taxon>
        <taxon>Arachnida</taxon>
        <taxon>Araneae</taxon>
        <taxon>Araneomorphae</taxon>
        <taxon>Entelegynae</taxon>
        <taxon>Araneoidea</taxon>
        <taxon>Araneidae</taxon>
        <taxon>Caerostris</taxon>
    </lineage>
</organism>
<reference evidence="2 3" key="1">
    <citation type="submission" date="2021-06" db="EMBL/GenBank/DDBJ databases">
        <title>Caerostris extrusa draft genome.</title>
        <authorList>
            <person name="Kono N."/>
            <person name="Arakawa K."/>
        </authorList>
    </citation>
    <scope>NUCLEOTIDE SEQUENCE [LARGE SCALE GENOMIC DNA]</scope>
</reference>
<name>A0AAV4NV03_CAEEX</name>
<accession>A0AAV4NV03</accession>